<sequence>MDGGGGGSSDMAGKKARKPYTITKPREKWGSDEHGRFLDALLMYGRDWKKIEEHVQTKTTVQIRSHAQKYFLKVQKLGLAAGLPPMYPRRRFVLQQQQQDGSSSGGGGTAGVPPLLHRQPSDAAVAQGSIVGWSCPGVLPAAAGKDATTTGLGGLGSRAFGHTRRGGMGGRR</sequence>
<dbReference type="NCBIfam" id="TIGR01557">
    <property type="entry name" value="myb_SHAQKYF"/>
    <property type="match status" value="1"/>
</dbReference>
<dbReference type="InterPro" id="IPR006447">
    <property type="entry name" value="Myb_dom_plants"/>
</dbReference>
<proteinExistence type="predicted"/>
<feature type="domain" description="HTH myb-type" evidence="8">
    <location>
        <begin position="21"/>
        <end position="75"/>
    </location>
</feature>
<dbReference type="GO" id="GO:0010468">
    <property type="term" value="P:regulation of gene expression"/>
    <property type="evidence" value="ECO:0007669"/>
    <property type="project" value="UniProtKB-ARBA"/>
</dbReference>
<gene>
    <name evidence="9" type="ORF">U9M48_020842</name>
</gene>
<dbReference type="Gene3D" id="1.10.10.60">
    <property type="entry name" value="Homeodomain-like"/>
    <property type="match status" value="1"/>
</dbReference>
<dbReference type="EMBL" id="CP144748">
    <property type="protein sequence ID" value="WVZ72372.1"/>
    <property type="molecule type" value="Genomic_DNA"/>
</dbReference>
<feature type="region of interest" description="Disordered" evidence="6">
    <location>
        <begin position="1"/>
        <end position="29"/>
    </location>
</feature>
<evidence type="ECO:0000256" key="4">
    <source>
        <dbReference type="ARBA" id="ARBA00023163"/>
    </source>
</evidence>
<dbReference type="PROSITE" id="PS51294">
    <property type="entry name" value="HTH_MYB"/>
    <property type="match status" value="1"/>
</dbReference>
<dbReference type="Proteomes" id="UP001341281">
    <property type="component" value="Chromosome 04"/>
</dbReference>
<dbReference type="SUPFAM" id="SSF46689">
    <property type="entry name" value="Homeodomain-like"/>
    <property type="match status" value="1"/>
</dbReference>
<dbReference type="SMART" id="SM00717">
    <property type="entry name" value="SANT"/>
    <property type="match status" value="1"/>
</dbReference>
<comment type="subcellular location">
    <subcellularLocation>
        <location evidence="1">Nucleus</location>
    </subcellularLocation>
</comment>
<dbReference type="Pfam" id="PF00249">
    <property type="entry name" value="Myb_DNA-binding"/>
    <property type="match status" value="1"/>
</dbReference>
<protein>
    <submittedName>
        <fullName evidence="9">Uncharacterized protein</fullName>
    </submittedName>
</protein>
<reference evidence="9 10" key="1">
    <citation type="submission" date="2024-02" db="EMBL/GenBank/DDBJ databases">
        <title>High-quality chromosome-scale genome assembly of Pensacola bahiagrass (Paspalum notatum Flugge var. saurae).</title>
        <authorList>
            <person name="Vega J.M."/>
            <person name="Podio M."/>
            <person name="Orjuela J."/>
            <person name="Siena L.A."/>
            <person name="Pessino S.C."/>
            <person name="Combes M.C."/>
            <person name="Mariac C."/>
            <person name="Albertini E."/>
            <person name="Pupilli F."/>
            <person name="Ortiz J.P.A."/>
            <person name="Leblanc O."/>
        </authorList>
    </citation>
    <scope>NUCLEOTIDE SEQUENCE [LARGE SCALE GENOMIC DNA]</scope>
    <source>
        <strain evidence="9">R1</strain>
        <tissue evidence="9">Leaf</tissue>
    </source>
</reference>
<evidence type="ECO:0000256" key="3">
    <source>
        <dbReference type="ARBA" id="ARBA00023125"/>
    </source>
</evidence>
<evidence type="ECO:0000256" key="6">
    <source>
        <dbReference type="SAM" id="MobiDB-lite"/>
    </source>
</evidence>
<accession>A0AAQ3WSF4</accession>
<keyword evidence="4" id="KW-0804">Transcription</keyword>
<organism evidence="9 10">
    <name type="scientific">Paspalum notatum var. saurae</name>
    <dbReference type="NCBI Taxonomy" id="547442"/>
    <lineage>
        <taxon>Eukaryota</taxon>
        <taxon>Viridiplantae</taxon>
        <taxon>Streptophyta</taxon>
        <taxon>Embryophyta</taxon>
        <taxon>Tracheophyta</taxon>
        <taxon>Spermatophyta</taxon>
        <taxon>Magnoliopsida</taxon>
        <taxon>Liliopsida</taxon>
        <taxon>Poales</taxon>
        <taxon>Poaceae</taxon>
        <taxon>PACMAD clade</taxon>
        <taxon>Panicoideae</taxon>
        <taxon>Andropogonodae</taxon>
        <taxon>Paspaleae</taxon>
        <taxon>Paspalinae</taxon>
        <taxon>Paspalum</taxon>
    </lineage>
</organism>
<dbReference type="InterPro" id="IPR009057">
    <property type="entry name" value="Homeodomain-like_sf"/>
</dbReference>
<evidence type="ECO:0000256" key="5">
    <source>
        <dbReference type="ARBA" id="ARBA00023242"/>
    </source>
</evidence>
<evidence type="ECO:0000313" key="9">
    <source>
        <dbReference type="EMBL" id="WVZ72372.1"/>
    </source>
</evidence>
<feature type="compositionally biased region" description="Basic residues" evidence="6">
    <location>
        <begin position="161"/>
        <end position="172"/>
    </location>
</feature>
<keyword evidence="2" id="KW-0805">Transcription regulation</keyword>
<dbReference type="PANTHER" id="PTHR12802">
    <property type="entry name" value="SWI/SNF COMPLEX-RELATED"/>
    <property type="match status" value="1"/>
</dbReference>
<evidence type="ECO:0000313" key="10">
    <source>
        <dbReference type="Proteomes" id="UP001341281"/>
    </source>
</evidence>
<dbReference type="InterPro" id="IPR017884">
    <property type="entry name" value="SANT_dom"/>
</dbReference>
<dbReference type="AlphaFoldDB" id="A0AAQ3WSF4"/>
<dbReference type="GO" id="GO:0003677">
    <property type="term" value="F:DNA binding"/>
    <property type="evidence" value="ECO:0007669"/>
    <property type="project" value="UniProtKB-KW"/>
</dbReference>
<evidence type="ECO:0000259" key="8">
    <source>
        <dbReference type="PROSITE" id="PS51294"/>
    </source>
</evidence>
<keyword evidence="3" id="KW-0238">DNA-binding</keyword>
<dbReference type="CDD" id="cd00167">
    <property type="entry name" value="SANT"/>
    <property type="match status" value="1"/>
</dbReference>
<feature type="region of interest" description="Disordered" evidence="6">
    <location>
        <begin position="95"/>
        <end position="121"/>
    </location>
</feature>
<evidence type="ECO:0000256" key="1">
    <source>
        <dbReference type="ARBA" id="ARBA00004123"/>
    </source>
</evidence>
<feature type="domain" description="SANT" evidence="7">
    <location>
        <begin position="24"/>
        <end position="75"/>
    </location>
</feature>
<dbReference type="PROSITE" id="PS51293">
    <property type="entry name" value="SANT"/>
    <property type="match status" value="1"/>
</dbReference>
<name>A0AAQ3WSF4_PASNO</name>
<evidence type="ECO:0000256" key="2">
    <source>
        <dbReference type="ARBA" id="ARBA00023015"/>
    </source>
</evidence>
<dbReference type="FunFam" id="1.10.10.60:FF:000023">
    <property type="entry name" value="protein REVEILLE 6 isoform X1"/>
    <property type="match status" value="1"/>
</dbReference>
<dbReference type="PANTHER" id="PTHR12802:SF97">
    <property type="entry name" value="OS01G0156000 PROTEIN"/>
    <property type="match status" value="1"/>
</dbReference>
<dbReference type="GO" id="GO:0005634">
    <property type="term" value="C:nucleus"/>
    <property type="evidence" value="ECO:0007669"/>
    <property type="project" value="UniProtKB-SubCell"/>
</dbReference>
<dbReference type="InterPro" id="IPR001005">
    <property type="entry name" value="SANT/Myb"/>
</dbReference>
<keyword evidence="10" id="KW-1185">Reference proteome</keyword>
<keyword evidence="5" id="KW-0539">Nucleus</keyword>
<feature type="region of interest" description="Disordered" evidence="6">
    <location>
        <begin position="150"/>
        <end position="172"/>
    </location>
</feature>
<evidence type="ECO:0000259" key="7">
    <source>
        <dbReference type="PROSITE" id="PS51293"/>
    </source>
</evidence>
<dbReference type="InterPro" id="IPR017930">
    <property type="entry name" value="Myb_dom"/>
</dbReference>